<reference evidence="1" key="1">
    <citation type="journal article" date="2021" name="Proc. Natl. Acad. Sci. U.S.A.">
        <title>A Catalog of Tens of Thousands of Viruses from Human Metagenomes Reveals Hidden Associations with Chronic Diseases.</title>
        <authorList>
            <person name="Tisza M.J."/>
            <person name="Buck C.B."/>
        </authorList>
    </citation>
    <scope>NUCLEOTIDE SEQUENCE</scope>
    <source>
        <strain evidence="1">CtlSr7</strain>
    </source>
</reference>
<organism evidence="1">
    <name type="scientific">Podoviridae sp. ctlSr7</name>
    <dbReference type="NCBI Taxonomy" id="2826573"/>
    <lineage>
        <taxon>Viruses</taxon>
        <taxon>Duplodnaviria</taxon>
        <taxon>Heunggongvirae</taxon>
        <taxon>Uroviricota</taxon>
        <taxon>Caudoviricetes</taxon>
    </lineage>
</organism>
<dbReference type="EMBL" id="BK015014">
    <property type="protein sequence ID" value="DAD87122.1"/>
    <property type="molecule type" value="Genomic_DNA"/>
</dbReference>
<proteinExistence type="predicted"/>
<name>A0A8S5MYL6_9CAUD</name>
<accession>A0A8S5MYL6</accession>
<sequence length="38" mass="4109">MVDSGTIAGAKITTSDGYVNLKRIDGKVTVQREARHGY</sequence>
<evidence type="ECO:0000313" key="1">
    <source>
        <dbReference type="EMBL" id="DAD87122.1"/>
    </source>
</evidence>
<protein>
    <submittedName>
        <fullName evidence="1">Uncharacterized protein</fullName>
    </submittedName>
</protein>